<name>A0A7K5HQS5_CROSL</name>
<dbReference type="InterPro" id="IPR002213">
    <property type="entry name" value="UDP_glucos_trans"/>
</dbReference>
<evidence type="ECO:0000313" key="3">
    <source>
        <dbReference type="Proteomes" id="UP000549499"/>
    </source>
</evidence>
<sequence>VPEDGSHWLSMREVVDGLKQKGHEIVVVAPEINLHIKPTKNFILKTYPVPYTQKELDEHFQALVMEVFEEGSSLERLIKTYHQLKKTSAIFPSTCRHLLYNKELVRYLEESKF</sequence>
<dbReference type="OrthoDB" id="5835829at2759"/>
<organism evidence="2 3">
    <name type="scientific">Crotophaga sulcirostris</name>
    <name type="common">Groove-billed ani</name>
    <dbReference type="NCBI Taxonomy" id="33598"/>
    <lineage>
        <taxon>Eukaryota</taxon>
        <taxon>Metazoa</taxon>
        <taxon>Chordata</taxon>
        <taxon>Craniata</taxon>
        <taxon>Vertebrata</taxon>
        <taxon>Euteleostomi</taxon>
        <taxon>Archelosauria</taxon>
        <taxon>Archosauria</taxon>
        <taxon>Dinosauria</taxon>
        <taxon>Saurischia</taxon>
        <taxon>Theropoda</taxon>
        <taxon>Coelurosauria</taxon>
        <taxon>Aves</taxon>
        <taxon>Neognathae</taxon>
        <taxon>Neoaves</taxon>
        <taxon>Otidimorphae</taxon>
        <taxon>Cuculiformes</taxon>
        <taxon>Crotophagidae</taxon>
        <taxon>Crotophaga</taxon>
    </lineage>
</organism>
<dbReference type="Pfam" id="PF00201">
    <property type="entry name" value="UDPGT"/>
    <property type="match status" value="1"/>
</dbReference>
<dbReference type="Proteomes" id="UP000549499">
    <property type="component" value="Unassembled WGS sequence"/>
</dbReference>
<protein>
    <submittedName>
        <fullName evidence="2">UD11 glucuronosyltransferase</fullName>
    </submittedName>
</protein>
<feature type="non-terminal residue" evidence="2">
    <location>
        <position position="113"/>
    </location>
</feature>
<comment type="caution">
    <text evidence="2">The sequence shown here is derived from an EMBL/GenBank/DDBJ whole genome shotgun (WGS) entry which is preliminary data.</text>
</comment>
<evidence type="ECO:0000256" key="1">
    <source>
        <dbReference type="ARBA" id="ARBA00022679"/>
    </source>
</evidence>
<feature type="non-terminal residue" evidence="2">
    <location>
        <position position="1"/>
    </location>
</feature>
<keyword evidence="1 2" id="KW-0808">Transferase</keyword>
<proteinExistence type="predicted"/>
<dbReference type="GO" id="GO:0008194">
    <property type="term" value="F:UDP-glycosyltransferase activity"/>
    <property type="evidence" value="ECO:0007669"/>
    <property type="project" value="InterPro"/>
</dbReference>
<dbReference type="AlphaFoldDB" id="A0A7K5HQS5"/>
<keyword evidence="3" id="KW-1185">Reference proteome</keyword>
<accession>A0A7K5HQS5</accession>
<evidence type="ECO:0000313" key="2">
    <source>
        <dbReference type="EMBL" id="NWS71711.1"/>
    </source>
</evidence>
<dbReference type="SUPFAM" id="SSF53756">
    <property type="entry name" value="UDP-Glycosyltransferase/glycogen phosphorylase"/>
    <property type="match status" value="1"/>
</dbReference>
<gene>
    <name evidence="2" type="primary">Ugt1a1_8</name>
    <name evidence="2" type="ORF">CROSUL_R15166</name>
</gene>
<dbReference type="EMBL" id="VYZB01000240">
    <property type="protein sequence ID" value="NWS71711.1"/>
    <property type="molecule type" value="Genomic_DNA"/>
</dbReference>
<reference evidence="2 3" key="1">
    <citation type="submission" date="2019-09" db="EMBL/GenBank/DDBJ databases">
        <title>Bird 10,000 Genomes (B10K) Project - Family phase.</title>
        <authorList>
            <person name="Zhang G."/>
        </authorList>
    </citation>
    <scope>NUCLEOTIDE SEQUENCE [LARGE SCALE GENOMIC DNA]</scope>
    <source>
        <strain evidence="2">B10K-DU-003-44</strain>
        <tissue evidence="2">Muscle</tissue>
    </source>
</reference>